<dbReference type="Proteomes" id="UP000215563">
    <property type="component" value="Unassembled WGS sequence"/>
</dbReference>
<organism evidence="1 2">
    <name type="scientific">Amycolatopsis alba DSM 44262</name>
    <dbReference type="NCBI Taxonomy" id="1125972"/>
    <lineage>
        <taxon>Bacteria</taxon>
        <taxon>Bacillati</taxon>
        <taxon>Actinomycetota</taxon>
        <taxon>Actinomycetes</taxon>
        <taxon>Pseudonocardiales</taxon>
        <taxon>Pseudonocardiaceae</taxon>
        <taxon>Amycolatopsis</taxon>
    </lineage>
</organism>
<comment type="caution">
    <text evidence="1">The sequence shown here is derived from an EMBL/GenBank/DDBJ whole genome shotgun (WGS) entry which is preliminary data.</text>
</comment>
<dbReference type="SUPFAM" id="SSF46785">
    <property type="entry name" value="Winged helix' DNA-binding domain"/>
    <property type="match status" value="1"/>
</dbReference>
<dbReference type="RefSeq" id="WP_020636111.1">
    <property type="nucleotide sequence ID" value="NZ_KB913032.1"/>
</dbReference>
<dbReference type="InterPro" id="IPR036390">
    <property type="entry name" value="WH_DNA-bd_sf"/>
</dbReference>
<dbReference type="InterPro" id="IPR011991">
    <property type="entry name" value="ArsR-like_HTH"/>
</dbReference>
<dbReference type="PANTHER" id="PTHR43132">
    <property type="entry name" value="ARSENICAL RESISTANCE OPERON REPRESSOR ARSR-RELATED"/>
    <property type="match status" value="1"/>
</dbReference>
<evidence type="ECO:0000313" key="2">
    <source>
        <dbReference type="Proteomes" id="UP000215563"/>
    </source>
</evidence>
<dbReference type="Gene3D" id="1.10.10.10">
    <property type="entry name" value="Winged helix-like DNA-binding domain superfamily/Winged helix DNA-binding domain"/>
    <property type="match status" value="1"/>
</dbReference>
<dbReference type="PANTHER" id="PTHR43132:SF8">
    <property type="entry name" value="HTH-TYPE TRANSCRIPTIONAL REGULATOR KMTR"/>
    <property type="match status" value="1"/>
</dbReference>
<dbReference type="CDD" id="cd00090">
    <property type="entry name" value="HTH_ARSR"/>
    <property type="match status" value="1"/>
</dbReference>
<evidence type="ECO:0000313" key="1">
    <source>
        <dbReference type="EMBL" id="OXM47367.1"/>
    </source>
</evidence>
<dbReference type="EMBL" id="NMQU01000076">
    <property type="protein sequence ID" value="OXM47367.1"/>
    <property type="molecule type" value="Genomic_DNA"/>
</dbReference>
<name>A0A229RL44_AMYAL</name>
<dbReference type="AlphaFoldDB" id="A0A229RL44"/>
<gene>
    <name evidence="1" type="ORF">CFP75_24315</name>
</gene>
<proteinExistence type="predicted"/>
<keyword evidence="2" id="KW-1185">Reference proteome</keyword>
<sequence length="133" mass="14488">MPGHVEVRLDGRGLTLLPSVFWTGPPLAGPYPDGNVLVYPALTPLPLIDHATTSTPLADLLGRGRAAVLEHLTQPRTTTILARDLGMAKSTISEHAKTLRHSHLITTRRDGKAVWHTCTQLGLNLLRQCNGYQ</sequence>
<reference evidence="1 2" key="1">
    <citation type="submission" date="2017-07" db="EMBL/GenBank/DDBJ databases">
        <title>Amycolatopsis alba DSM 44262 Genome sequencing and assembly.</title>
        <authorList>
            <person name="Kaur N."/>
            <person name="Mayilraj S."/>
        </authorList>
    </citation>
    <scope>NUCLEOTIDE SEQUENCE [LARGE SCALE GENOMIC DNA]</scope>
    <source>
        <strain evidence="1 2">DSM 44262</strain>
    </source>
</reference>
<dbReference type="InterPro" id="IPR051011">
    <property type="entry name" value="Metal_resp_trans_reg"/>
</dbReference>
<accession>A0A229RL44</accession>
<dbReference type="InterPro" id="IPR036388">
    <property type="entry name" value="WH-like_DNA-bd_sf"/>
</dbReference>
<protein>
    <submittedName>
        <fullName evidence="1">Transcriptional regulator</fullName>
    </submittedName>
</protein>